<dbReference type="AlphaFoldDB" id="A0A0S4RPW4"/>
<dbReference type="Gene3D" id="3.20.10.10">
    <property type="entry name" value="D-amino Acid Aminotransferase, subunit A, domain 2"/>
    <property type="match status" value="1"/>
</dbReference>
<protein>
    <submittedName>
        <fullName evidence="1">Chorismate binding enzyme</fullName>
    </submittedName>
</protein>
<proteinExistence type="predicted"/>
<reference evidence="3 4" key="1">
    <citation type="submission" date="2015-11" db="EMBL/GenBank/DDBJ databases">
        <authorList>
            <consortium name="Pathogen Informatics"/>
        </authorList>
    </citation>
    <scope>NUCLEOTIDE SEQUENCE [LARGE SCALE GENOMIC DNA]</scope>
    <source>
        <strain evidence="1 3">006A-0059</strain>
        <strain evidence="2 4">006A-0191</strain>
    </source>
</reference>
<evidence type="ECO:0000313" key="4">
    <source>
        <dbReference type="Proteomes" id="UP000052257"/>
    </source>
</evidence>
<dbReference type="EMBL" id="FAVB01000001">
    <property type="protein sequence ID" value="CUU73507.1"/>
    <property type="molecule type" value="Genomic_DNA"/>
</dbReference>
<dbReference type="InterPro" id="IPR001544">
    <property type="entry name" value="Aminotrans_IV"/>
</dbReference>
<gene>
    <name evidence="1" type="ORF">ERS686654_00522</name>
    <name evidence="2" type="ORF">ERS739220_00701</name>
</gene>
<organism evidence="1 3">
    <name type="scientific">Campylobacter hyointestinalis subsp. hyointestinalis</name>
    <dbReference type="NCBI Taxonomy" id="91352"/>
    <lineage>
        <taxon>Bacteria</taxon>
        <taxon>Pseudomonadati</taxon>
        <taxon>Campylobacterota</taxon>
        <taxon>Epsilonproteobacteria</taxon>
        <taxon>Campylobacterales</taxon>
        <taxon>Campylobacteraceae</taxon>
        <taxon>Campylobacter</taxon>
    </lineage>
</organism>
<dbReference type="SUPFAM" id="SSF56752">
    <property type="entry name" value="D-aminoacid aminotransferase-like PLP-dependent enzymes"/>
    <property type="match status" value="1"/>
</dbReference>
<dbReference type="RefSeq" id="WP_059425218.1">
    <property type="nucleotide sequence ID" value="NZ_CP040464.1"/>
</dbReference>
<dbReference type="GO" id="GO:0003824">
    <property type="term" value="F:catalytic activity"/>
    <property type="evidence" value="ECO:0007669"/>
    <property type="project" value="InterPro"/>
</dbReference>
<dbReference type="InterPro" id="IPR043132">
    <property type="entry name" value="BCAT-like_C"/>
</dbReference>
<dbReference type="Proteomes" id="UP000052237">
    <property type="component" value="Unassembled WGS sequence"/>
</dbReference>
<evidence type="ECO:0000313" key="2">
    <source>
        <dbReference type="EMBL" id="CUU75919.1"/>
    </source>
</evidence>
<evidence type="ECO:0000313" key="3">
    <source>
        <dbReference type="Proteomes" id="UP000052237"/>
    </source>
</evidence>
<dbReference type="Proteomes" id="UP000052257">
    <property type="component" value="Unassembled WGS sequence"/>
</dbReference>
<dbReference type="Gene3D" id="3.30.470.10">
    <property type="match status" value="1"/>
</dbReference>
<dbReference type="InterPro" id="IPR043131">
    <property type="entry name" value="BCAT-like_N"/>
</dbReference>
<dbReference type="Pfam" id="PF01063">
    <property type="entry name" value="Aminotran_4"/>
    <property type="match status" value="1"/>
</dbReference>
<dbReference type="InterPro" id="IPR036038">
    <property type="entry name" value="Aminotransferase-like"/>
</dbReference>
<sequence length="194" mass="22347">MNSSKKSIFLFETIKIQNGNVLNLDFHIKRAQNSVLNELKFDFAKILNPKSDGICRAKVIYDQNGELVSVEYFPYKMRDFYEFKLINISFSYDKKYLDRSNIDEAKNGFDEIIMVKNSLITDTSIANLAIFDESLGLWLTPKTPLLKGTSRQRLLQDGFLKPKDISKNELLNAKKIAVMNAMIGFVELDKFKII</sequence>
<comment type="caution">
    <text evidence="1">The sequence shown here is derived from an EMBL/GenBank/DDBJ whole genome shotgun (WGS) entry which is preliminary data.</text>
</comment>
<name>A0A0S4RPW4_CAMHY</name>
<keyword evidence="3" id="KW-1185">Reference proteome</keyword>
<evidence type="ECO:0000313" key="1">
    <source>
        <dbReference type="EMBL" id="CUU73507.1"/>
    </source>
</evidence>
<accession>A0A2S5J6U2</accession>
<accession>A0A0S4RPW4</accession>
<dbReference type="EMBL" id="FAUW01000002">
    <property type="protein sequence ID" value="CUU75919.1"/>
    <property type="molecule type" value="Genomic_DNA"/>
</dbReference>